<evidence type="ECO:0000313" key="7">
    <source>
        <dbReference type="EMBL" id="ASG28551.1"/>
    </source>
</evidence>
<accession>A0A0S2ZVF1</accession>
<dbReference type="InterPro" id="IPR011545">
    <property type="entry name" value="DEAD/DEAH_box_helicase_dom"/>
</dbReference>
<keyword evidence="1" id="KW-0547">Nucleotide-binding</keyword>
<evidence type="ECO:0000256" key="3">
    <source>
        <dbReference type="SAM" id="Coils"/>
    </source>
</evidence>
<dbReference type="Gene3D" id="3.40.50.300">
    <property type="entry name" value="P-loop containing nucleotide triphosphate hydrolases"/>
    <property type="match status" value="2"/>
</dbReference>
<dbReference type="Pfam" id="PF00271">
    <property type="entry name" value="Helicase_C"/>
    <property type="match status" value="1"/>
</dbReference>
<dbReference type="InterPro" id="IPR014001">
    <property type="entry name" value="Helicase_ATP-bd"/>
</dbReference>
<feature type="coiled-coil region" evidence="3">
    <location>
        <begin position="1169"/>
        <end position="1196"/>
    </location>
</feature>
<evidence type="ECO:0000259" key="5">
    <source>
        <dbReference type="PROSITE" id="PS51194"/>
    </source>
</evidence>
<reference evidence="6 8" key="1">
    <citation type="submission" date="2015-11" db="EMBL/GenBank/DDBJ databases">
        <authorList>
            <person name="Kook J.-K."/>
            <person name="Park S.-N."/>
            <person name="Lim Y.K."/>
            <person name="Jo E."/>
        </authorList>
    </citation>
    <scope>NUCLEOTIDE SEQUENCE [LARGE SCALE GENOMIC DNA]</scope>
    <source>
        <strain evidence="6 8">ChDC F306</strain>
    </source>
</reference>
<dbReference type="Proteomes" id="UP000197638">
    <property type="component" value="Chromosome"/>
</dbReference>
<keyword evidence="2" id="KW-0067">ATP-binding</keyword>
<dbReference type="InterPro" id="IPR018973">
    <property type="entry name" value="MZB"/>
</dbReference>
<evidence type="ECO:0000259" key="4">
    <source>
        <dbReference type="PROSITE" id="PS51192"/>
    </source>
</evidence>
<dbReference type="GO" id="GO:0043138">
    <property type="term" value="F:3'-5' DNA helicase activity"/>
    <property type="evidence" value="ECO:0007669"/>
    <property type="project" value="TreeGrafter"/>
</dbReference>
<name>A0A0S2ZVF1_FUSNP</name>
<evidence type="ECO:0000256" key="2">
    <source>
        <dbReference type="ARBA" id="ARBA00022840"/>
    </source>
</evidence>
<dbReference type="EMBL" id="CP022123">
    <property type="protein sequence ID" value="ASG28551.1"/>
    <property type="molecule type" value="Genomic_DNA"/>
</dbReference>
<proteinExistence type="predicted"/>
<feature type="domain" description="Helicase ATP-binding" evidence="4">
    <location>
        <begin position="96"/>
        <end position="306"/>
    </location>
</feature>
<dbReference type="GO" id="GO:0003676">
    <property type="term" value="F:nucleic acid binding"/>
    <property type="evidence" value="ECO:0007669"/>
    <property type="project" value="InterPro"/>
</dbReference>
<dbReference type="InterPro" id="IPR001650">
    <property type="entry name" value="Helicase_C-like"/>
</dbReference>
<dbReference type="GO" id="GO:0005524">
    <property type="term" value="F:ATP binding"/>
    <property type="evidence" value="ECO:0007669"/>
    <property type="project" value="UniProtKB-KW"/>
</dbReference>
<evidence type="ECO:0008006" key="10">
    <source>
        <dbReference type="Google" id="ProtNLM"/>
    </source>
</evidence>
<evidence type="ECO:0000313" key="9">
    <source>
        <dbReference type="Proteomes" id="UP000197638"/>
    </source>
</evidence>
<evidence type="ECO:0000256" key="1">
    <source>
        <dbReference type="ARBA" id="ARBA00022741"/>
    </source>
</evidence>
<dbReference type="InterPro" id="IPR027417">
    <property type="entry name" value="P-loop_NTPase"/>
</dbReference>
<dbReference type="Pfam" id="PF00270">
    <property type="entry name" value="DEAD"/>
    <property type="match status" value="1"/>
</dbReference>
<dbReference type="EMBL" id="CP013121">
    <property type="protein sequence ID" value="ALM95305.1"/>
    <property type="molecule type" value="Genomic_DNA"/>
</dbReference>
<evidence type="ECO:0000313" key="8">
    <source>
        <dbReference type="Proteomes" id="UP000067061"/>
    </source>
</evidence>
<dbReference type="PROSITE" id="PS51192">
    <property type="entry name" value="HELICASE_ATP_BIND_1"/>
    <property type="match status" value="1"/>
</dbReference>
<feature type="domain" description="Helicase C-terminal" evidence="5">
    <location>
        <begin position="940"/>
        <end position="1085"/>
    </location>
</feature>
<dbReference type="Pfam" id="PF09369">
    <property type="entry name" value="MZB"/>
    <property type="match status" value="1"/>
</dbReference>
<keyword evidence="3" id="KW-0175">Coiled coil</keyword>
<organism evidence="6 8">
    <name type="scientific">Fusobacterium nucleatum subsp. polymorphum</name>
    <name type="common">Fusobacterium polymorphum</name>
    <dbReference type="NCBI Taxonomy" id="76857"/>
    <lineage>
        <taxon>Bacteria</taxon>
        <taxon>Fusobacteriati</taxon>
        <taxon>Fusobacteriota</taxon>
        <taxon>Fusobacteriia</taxon>
        <taxon>Fusobacteriales</taxon>
        <taxon>Fusobacteriaceae</taxon>
        <taxon>Fusobacterium</taxon>
    </lineage>
</organism>
<dbReference type="PANTHER" id="PTHR47957:SF3">
    <property type="entry name" value="ATP-DEPENDENT HELICASE HRQ1"/>
    <property type="match status" value="1"/>
</dbReference>
<dbReference type="SMART" id="SM00490">
    <property type="entry name" value="HELICc"/>
    <property type="match status" value="1"/>
</dbReference>
<dbReference type="RefSeq" id="WP_032887559.1">
    <property type="nucleotide sequence ID" value="NZ_CP013328.1"/>
</dbReference>
<dbReference type="PANTHER" id="PTHR47957">
    <property type="entry name" value="ATP-DEPENDENT HELICASE HRQ1"/>
    <property type="match status" value="1"/>
</dbReference>
<dbReference type="SUPFAM" id="SSF52540">
    <property type="entry name" value="P-loop containing nucleoside triphosphate hydrolases"/>
    <property type="match status" value="2"/>
</dbReference>
<sequence>MKKMNPIERSKYIDDHYKEYLRSSFEFGKTKLQQLFMEQLNKERLFKGPYVDMSFPFQRGHNLEYLMAQDVVCKSFRKLDDINFTRPLYSHQEEAIKLIKSGKSAIITTGTGSGKTESFLYPILNELLYDVEKGNKEIGIRAIFLYPMNALVNDQIDRIRKILKNCPDITFGFFTGETPDSVPANYRVKLGQENDIVISDNELVSRKEIRENPPHLLFTNYSMLEYLLIRPNDYSIFVPERLKNWKYIVLDEAHSYSGSLGIELSLLLRRLTSLALKKPQFILTSATLGKQGKSENDIIKFAKSLTSAEFEISDIIFSKRITLEEQVKYRISGSDYTLIKKAGENFDDIKKIVLKYHTSEANNTRELLYELLSHDENVHTLSKLLEGGSKDFSFIYNELQAYMTQEELIALIDIINAAEKDGIGLFDLKYHSFVRPLSGAYITYGKEPKLSLTKTNEIDGMKAFEVGNCRYCNSPYIIGKIQKKDDDQMDYLLQNKEIDIYENYGNEEFVRIDFFLLENAINEEEIDKENIEPYEVCAKCGEIHAAENLNAKKCKCGEEYRFIVYRIFQNKVKEEDSIYNNISQCPCCGHKSKSGVVKALNVGKDEGTALIAQILYEAIDEDEDEIKPVKKLTLKPIARPLSQSKKKIKQYLAFSDSRQQASFAAVFFDSNHVRMLRKRLIWEIIKNHNYVEMNMDLLIAYLEEIIKTRDLFQNKMNAYQNAWATVLIDLLKVDGSYDGEGLGLYYFDLDIQNIIDELDDNNIAEEFKGCNMDKDKLYTLMQVAFNVFKTVPAINYVSSTLSPEERRDILEYRRFDNYVMLNNSKKNKKDNLENKNFNNVKSFLPVTSETNMTVRYVMKAFDCNIEEAKDALEIIFNLFVDISDSDRRDNFFIKHEKKDAYQINASRYLLKNYKNSKFYQCNKCGRLTPYNINNKCTQDKCSGSLTEVDPDIVLASNYYRQQYKTKKIESIVIKEHTAQLDRKQAKEYQIDFKNKKINILSCSTTFEMGIDIGGLETVFMRNVPPTPANYVQRAGRAGRRKDSAAYILTYCDTGSHDYTYFSEPEKVISGVINPPCFNVLNKKIIVRHLMATSLGYFFRKNPEYFKSLDALIIHGGGIDEFYKYMQSKPADLNENINKKILPEPIYANYKDFKWLDEMGGDDDKMSHFVESILEMMKEFENAKEEAKKKQEQGDIQASKNVTYYIRQISDLQKGEVIKYLSKYCVIPKYGFPVDVVDLQIYENGVPLDEYDLNRDLKVAISEYAPDSEIIVDGKKYTSKYITLKKQSEFPKNWFITCPTCKKTNVFLSKSDISECKYCGQTISTEVMEYYIEPINGFKTGITKESTRLKPKRSYAGEVSYVGNGKTDEKRLVLGNALGIETSSDDELLVMNKSGFYMCPVCGYSEIVKKGTKLPQILKQHKNFKQFDCSCSELNYLRLGHKFQTDVARFTIPYLRSDDKLGYPQALSFLYAFLEGVSLALDIERNDIDGLLELNLEFQSYDILLYDNVPGGAGHVKRLVSREAVAKSLKTGLEKVSKECCDENTSCYNCLRNYYNQSYHNKLQRKLAIDILKRLIFEIEDVTETYQNERWHGNSDIQYSTKKMKLTLDKDGRNPGTESAIEIWNDLLEDCSDDNEIEIVERIKSLSPQSIAKPYYQKTVKIDETGETFITNLIWDEKKVILFLNDTYDDYKLAKKTGWFVYCTKDGFDVNELLEKVGE</sequence>
<protein>
    <recommendedName>
        <fullName evidence="10">DEAD/DEAH box helicase</fullName>
    </recommendedName>
</protein>
<evidence type="ECO:0000313" key="6">
    <source>
        <dbReference type="EMBL" id="ALM95305.1"/>
    </source>
</evidence>
<reference evidence="7 9" key="2">
    <citation type="submission" date="2017-06" db="EMBL/GenBank/DDBJ databases">
        <title>Genome sequencing of Fusobacterium nucleatum subsp. polymorphum KCOM 1275 (=ChDC F310).</title>
        <authorList>
            <person name="Kook J.-K."/>
            <person name="Park S.-N."/>
            <person name="Lim Y.K."/>
            <person name="Roh H."/>
        </authorList>
    </citation>
    <scope>NUCLEOTIDE SEQUENCE [LARGE SCALE GENOMIC DNA]</scope>
    <source>
        <strain evidence="7 9">KCOM 1275</strain>
    </source>
</reference>
<dbReference type="Proteomes" id="UP000067061">
    <property type="component" value="Chromosome"/>
</dbReference>
<dbReference type="SMART" id="SM00487">
    <property type="entry name" value="DEXDc"/>
    <property type="match status" value="1"/>
</dbReference>
<dbReference type="PROSITE" id="PS51194">
    <property type="entry name" value="HELICASE_CTER"/>
    <property type="match status" value="1"/>
</dbReference>
<dbReference type="GO" id="GO:0006289">
    <property type="term" value="P:nucleotide-excision repair"/>
    <property type="evidence" value="ECO:0007669"/>
    <property type="project" value="TreeGrafter"/>
</dbReference>
<gene>
    <name evidence="7" type="ORF">CBG61_06175</name>
    <name evidence="6" type="ORF">RO02_12260</name>
</gene>
<dbReference type="GO" id="GO:0036297">
    <property type="term" value="P:interstrand cross-link repair"/>
    <property type="evidence" value="ECO:0007669"/>
    <property type="project" value="TreeGrafter"/>
</dbReference>